<dbReference type="InterPro" id="IPR037923">
    <property type="entry name" value="HTH-like"/>
</dbReference>
<evidence type="ECO:0000259" key="2">
    <source>
        <dbReference type="Pfam" id="PF02311"/>
    </source>
</evidence>
<evidence type="ECO:0000313" key="3">
    <source>
        <dbReference type="EMBL" id="VYU19640.1"/>
    </source>
</evidence>
<dbReference type="GO" id="GO:0006355">
    <property type="term" value="P:regulation of DNA-templated transcription"/>
    <property type="evidence" value="ECO:0007669"/>
    <property type="project" value="InterPro"/>
</dbReference>
<dbReference type="Gene3D" id="2.60.120.280">
    <property type="entry name" value="Regulatory protein AraC"/>
    <property type="match status" value="1"/>
</dbReference>
<dbReference type="InterPro" id="IPR003313">
    <property type="entry name" value="AraC-bd"/>
</dbReference>
<protein>
    <submittedName>
        <fullName evidence="3">AraC-like ligand binding domain protein</fullName>
    </submittedName>
</protein>
<dbReference type="EMBL" id="CACRUV010000019">
    <property type="protein sequence ID" value="VYU19640.1"/>
    <property type="molecule type" value="Genomic_DNA"/>
</dbReference>
<accession>A0A6N3CSG0</accession>
<evidence type="ECO:0000256" key="1">
    <source>
        <dbReference type="ARBA" id="ARBA00023125"/>
    </source>
</evidence>
<dbReference type="SUPFAM" id="SSF51215">
    <property type="entry name" value="Regulatory protein AraC"/>
    <property type="match status" value="1"/>
</dbReference>
<proteinExistence type="predicted"/>
<dbReference type="GO" id="GO:0003677">
    <property type="term" value="F:DNA binding"/>
    <property type="evidence" value="ECO:0007669"/>
    <property type="project" value="UniProtKB-KW"/>
</dbReference>
<organism evidence="3">
    <name type="scientific">Parabacteroides merdae</name>
    <dbReference type="NCBI Taxonomy" id="46503"/>
    <lineage>
        <taxon>Bacteria</taxon>
        <taxon>Pseudomonadati</taxon>
        <taxon>Bacteroidota</taxon>
        <taxon>Bacteroidia</taxon>
        <taxon>Bacteroidales</taxon>
        <taxon>Tannerellaceae</taxon>
        <taxon>Parabacteroides</taxon>
    </lineage>
</organism>
<dbReference type="RefSeq" id="WP_224204706.1">
    <property type="nucleotide sequence ID" value="NZ_CACRUV010000019.1"/>
</dbReference>
<reference evidence="3" key="1">
    <citation type="submission" date="2019-11" db="EMBL/GenBank/DDBJ databases">
        <authorList>
            <person name="Feng L."/>
        </authorList>
    </citation>
    <scope>NUCLEOTIDE SEQUENCE</scope>
    <source>
        <strain evidence="3">PmerdaeLFYP103</strain>
    </source>
</reference>
<keyword evidence="1" id="KW-0238">DNA-binding</keyword>
<dbReference type="AlphaFoldDB" id="A0A6N3CSG0"/>
<gene>
    <name evidence="3" type="ORF">PMLFYP103_01457</name>
</gene>
<sequence>MNVDYNKHNIVKYLANNKDKDIWKMSVSSIGFQSTKFLDSYPPKGHPFGYTFNPERGRILDEFSLIYITKGRGTFQSGNCSEKKITKGDVFLLFPREWHTYRPAKDIGWNEYFVTFQGEYFNKLLNKIFQPNDPIIHIGINEQIVKHFLEMLDCAKAQSSIFLKCLTVPRHSHPDFKLSWREL</sequence>
<dbReference type="Pfam" id="PF02311">
    <property type="entry name" value="AraC_binding"/>
    <property type="match status" value="1"/>
</dbReference>
<feature type="domain" description="AraC-type arabinose-binding/dimerisation" evidence="2">
    <location>
        <begin position="60"/>
        <end position="157"/>
    </location>
</feature>
<name>A0A6N3CSG0_9BACT</name>